<dbReference type="InterPro" id="IPR003593">
    <property type="entry name" value="AAA+_ATPase"/>
</dbReference>
<dbReference type="PANTHER" id="PTHR30486">
    <property type="entry name" value="TWITCHING MOTILITY PROTEIN PILT"/>
    <property type="match status" value="1"/>
</dbReference>
<dbReference type="Gene3D" id="3.30.450.90">
    <property type="match status" value="1"/>
</dbReference>
<name>A0ABP8VIM8_9HYPH</name>
<dbReference type="InterPro" id="IPR014155">
    <property type="entry name" value="VirB11"/>
</dbReference>
<dbReference type="CDD" id="cd01130">
    <property type="entry name" value="VirB11-like_ATPase"/>
    <property type="match status" value="1"/>
</dbReference>
<comment type="caution">
    <text evidence="3">The sequence shown here is derived from an EMBL/GenBank/DDBJ whole genome shotgun (WGS) entry which is preliminary data.</text>
</comment>
<dbReference type="Gene3D" id="3.40.50.300">
    <property type="entry name" value="P-loop containing nucleotide triphosphate hydrolases"/>
    <property type="match status" value="1"/>
</dbReference>
<dbReference type="SUPFAM" id="SSF52540">
    <property type="entry name" value="P-loop containing nucleoside triphosphate hydrolases"/>
    <property type="match status" value="1"/>
</dbReference>
<proteinExistence type="inferred from homology"/>
<reference evidence="4" key="1">
    <citation type="journal article" date="2019" name="Int. J. Syst. Evol. Microbiol.">
        <title>The Global Catalogue of Microorganisms (GCM) 10K type strain sequencing project: providing services to taxonomists for standard genome sequencing and annotation.</title>
        <authorList>
            <consortium name="The Broad Institute Genomics Platform"/>
            <consortium name="The Broad Institute Genome Sequencing Center for Infectious Disease"/>
            <person name="Wu L."/>
            <person name="Ma J."/>
        </authorList>
    </citation>
    <scope>NUCLEOTIDE SEQUENCE [LARGE SCALE GENOMIC DNA]</scope>
    <source>
        <strain evidence="4">JCM 17714</strain>
    </source>
</reference>
<dbReference type="InterPro" id="IPR027417">
    <property type="entry name" value="P-loop_NTPase"/>
</dbReference>
<accession>A0ABP8VIM8</accession>
<evidence type="ECO:0000313" key="4">
    <source>
        <dbReference type="Proteomes" id="UP001501699"/>
    </source>
</evidence>
<dbReference type="PANTHER" id="PTHR30486:SF6">
    <property type="entry name" value="TYPE IV PILUS RETRACTATION ATPASE PILT"/>
    <property type="match status" value="1"/>
</dbReference>
<comment type="similarity">
    <text evidence="1">Belongs to the GSP E family.</text>
</comment>
<dbReference type="InterPro" id="IPR050921">
    <property type="entry name" value="T4SS_GSP_E_ATPase"/>
</dbReference>
<dbReference type="Proteomes" id="UP001501699">
    <property type="component" value="Unassembled WGS sequence"/>
</dbReference>
<dbReference type="InterPro" id="IPR001482">
    <property type="entry name" value="T2SS/T4SS_dom"/>
</dbReference>
<protein>
    <submittedName>
        <fullName evidence="3">P-type DNA transfer ATPase VirB11</fullName>
    </submittedName>
</protein>
<dbReference type="SMART" id="SM00382">
    <property type="entry name" value="AAA"/>
    <property type="match status" value="1"/>
</dbReference>
<evidence type="ECO:0000313" key="3">
    <source>
        <dbReference type="EMBL" id="GAA4664932.1"/>
    </source>
</evidence>
<organism evidence="3 4">
    <name type="scientific">Bartonella pachyuromydis</name>
    <dbReference type="NCBI Taxonomy" id="931097"/>
    <lineage>
        <taxon>Bacteria</taxon>
        <taxon>Pseudomonadati</taxon>
        <taxon>Pseudomonadota</taxon>
        <taxon>Alphaproteobacteria</taxon>
        <taxon>Hyphomicrobiales</taxon>
        <taxon>Bartonellaceae</taxon>
        <taxon>Bartonella</taxon>
    </lineage>
</organism>
<dbReference type="EMBL" id="BAABJA010000008">
    <property type="protein sequence ID" value="GAA4664932.1"/>
    <property type="molecule type" value="Genomic_DNA"/>
</dbReference>
<feature type="domain" description="AAA+ ATPase" evidence="2">
    <location>
        <begin position="176"/>
        <end position="331"/>
    </location>
</feature>
<gene>
    <name evidence="3" type="primary">virB11_2</name>
    <name evidence="3" type="ORF">GCM10023262_12190</name>
</gene>
<evidence type="ECO:0000259" key="2">
    <source>
        <dbReference type="SMART" id="SM00382"/>
    </source>
</evidence>
<sequence>MPTAQNSERASIVLTKLKILRDYLNDDNLFEIVINRPSEVIVEGPNGWQTHTIKELTYSELEGIAKVVAAYTTQKISVENPVLSATLPNNERIQIVMPPAAAPNTISMTIRKPSSRTFSLESLHENQLFSVTRNVSFTPLEQMKKRAGELSDTEKELTDLFIAKDFCKFLARAVITQQNILISGKTGSGKTTLSKALIAKIPDYERILTIEDTPELVVPHSNKVQLFYSKDNQGLAKAGAKELLESGLRMRPNRILLQELRYGTAFYYIRNVNSGHPSSITTVHASTALSAFEQMTLLVKESDGGGNLAREDIHGLLISMIDVIIQCKRLEGKFRVTEIYYDPFKRRNALKKKRKVE</sequence>
<dbReference type="NCBIfam" id="TIGR02788">
    <property type="entry name" value="VirB11"/>
    <property type="match status" value="1"/>
</dbReference>
<dbReference type="Pfam" id="PF00437">
    <property type="entry name" value="T2SSE"/>
    <property type="match status" value="1"/>
</dbReference>
<dbReference type="RefSeq" id="WP_345119241.1">
    <property type="nucleotide sequence ID" value="NZ_BAABJA010000008.1"/>
</dbReference>
<keyword evidence="4" id="KW-1185">Reference proteome</keyword>
<evidence type="ECO:0000256" key="1">
    <source>
        <dbReference type="ARBA" id="ARBA00006611"/>
    </source>
</evidence>